<evidence type="ECO:0000313" key="3">
    <source>
        <dbReference type="Proteomes" id="UP001243846"/>
    </source>
</evidence>
<dbReference type="Pfam" id="PF00561">
    <property type="entry name" value="Abhydrolase_1"/>
    <property type="match status" value="1"/>
</dbReference>
<protein>
    <submittedName>
        <fullName evidence="2">Alpha/beta hydrolase</fullName>
    </submittedName>
</protein>
<accession>A0ABT8D5Y4</accession>
<dbReference type="PANTHER" id="PTHR43433:SF10">
    <property type="entry name" value="AB HYDROLASE-1 DOMAIN-CONTAINING PROTEIN"/>
    <property type="match status" value="1"/>
</dbReference>
<proteinExistence type="predicted"/>
<evidence type="ECO:0000313" key="2">
    <source>
        <dbReference type="EMBL" id="MDN3711306.1"/>
    </source>
</evidence>
<keyword evidence="3" id="KW-1185">Reference proteome</keyword>
<dbReference type="PRINTS" id="PR00111">
    <property type="entry name" value="ABHYDROLASE"/>
</dbReference>
<dbReference type="GO" id="GO:0016787">
    <property type="term" value="F:hydrolase activity"/>
    <property type="evidence" value="ECO:0007669"/>
    <property type="project" value="UniProtKB-KW"/>
</dbReference>
<evidence type="ECO:0000259" key="1">
    <source>
        <dbReference type="Pfam" id="PF00561"/>
    </source>
</evidence>
<dbReference type="PANTHER" id="PTHR43433">
    <property type="entry name" value="HYDROLASE, ALPHA/BETA FOLD FAMILY PROTEIN"/>
    <property type="match status" value="1"/>
</dbReference>
<organism evidence="2 3">
    <name type="scientific">Paracoccus cavernae</name>
    <dbReference type="NCBI Taxonomy" id="1571207"/>
    <lineage>
        <taxon>Bacteria</taxon>
        <taxon>Pseudomonadati</taxon>
        <taxon>Pseudomonadota</taxon>
        <taxon>Alphaproteobacteria</taxon>
        <taxon>Rhodobacterales</taxon>
        <taxon>Paracoccaceae</taxon>
        <taxon>Paracoccus</taxon>
    </lineage>
</organism>
<keyword evidence="2" id="KW-0378">Hydrolase</keyword>
<reference evidence="3" key="1">
    <citation type="journal article" date="2019" name="Int. J. Syst. Evol. Microbiol.">
        <title>The Global Catalogue of Microorganisms (GCM) 10K type strain sequencing project: providing services to taxonomists for standard genome sequencing and annotation.</title>
        <authorList>
            <consortium name="The Broad Institute Genomics Platform"/>
            <consortium name="The Broad Institute Genome Sequencing Center for Infectious Disease"/>
            <person name="Wu L."/>
            <person name="Ma J."/>
        </authorList>
    </citation>
    <scope>NUCLEOTIDE SEQUENCE [LARGE SCALE GENOMIC DNA]</scope>
    <source>
        <strain evidence="3">CECT 8482</strain>
    </source>
</reference>
<dbReference type="InterPro" id="IPR050471">
    <property type="entry name" value="AB_hydrolase"/>
</dbReference>
<dbReference type="RefSeq" id="WP_377785925.1">
    <property type="nucleotide sequence ID" value="NZ_JBHUOC010000001.1"/>
</dbReference>
<comment type="caution">
    <text evidence="2">The sequence shown here is derived from an EMBL/GenBank/DDBJ whole genome shotgun (WGS) entry which is preliminary data.</text>
</comment>
<gene>
    <name evidence="2" type="ORF">QWZ10_04690</name>
</gene>
<sequence length="319" mass="34075">MQNNFDPIGAEVHQLDQNGRAIFYIDEGPRDGRVVVFIGGAGTSLEAFQLTEFARSSREALGLRVISVERNGFGESAFDPALGYGDYNAEILAVLAHLGVERFAVMAISGGGAYAAHLAAAVPDRVISLHLGAAVARTLPTRSDPKACASDPAEVKASSEKAVLSPKEWWAVPGSPVLVVPGWQTRAYADATRSFYIDGANEGAAALAHERLLICGGNAVVDAAKITAPTYLYYGDADKAVTPEEMRQWQEALPNIARATLYPDEGHTVQYRHWDQILADMAGYGDHTVVCREGESALVPAADVTPSEKLGICAWHPAE</sequence>
<dbReference type="InterPro" id="IPR000073">
    <property type="entry name" value="AB_hydrolase_1"/>
</dbReference>
<dbReference type="Proteomes" id="UP001243846">
    <property type="component" value="Unassembled WGS sequence"/>
</dbReference>
<dbReference type="EMBL" id="JAUFRC010000001">
    <property type="protein sequence ID" value="MDN3711306.1"/>
    <property type="molecule type" value="Genomic_DNA"/>
</dbReference>
<name>A0ABT8D5Y4_9RHOB</name>
<dbReference type="Gene3D" id="3.40.50.1820">
    <property type="entry name" value="alpha/beta hydrolase"/>
    <property type="match status" value="1"/>
</dbReference>
<dbReference type="SUPFAM" id="SSF53474">
    <property type="entry name" value="alpha/beta-Hydrolases"/>
    <property type="match status" value="1"/>
</dbReference>
<dbReference type="InterPro" id="IPR029058">
    <property type="entry name" value="AB_hydrolase_fold"/>
</dbReference>
<feature type="domain" description="AB hydrolase-1" evidence="1">
    <location>
        <begin position="34"/>
        <end position="271"/>
    </location>
</feature>